<gene>
    <name evidence="3" type="ORF">FHL02_07715</name>
    <name evidence="2" type="ORF">FHL03_04750</name>
</gene>
<feature type="transmembrane region" description="Helical" evidence="1">
    <location>
        <begin position="70"/>
        <end position="89"/>
    </location>
</feature>
<proteinExistence type="predicted"/>
<name>A0A5P0ZIR9_9LACO</name>
<accession>A0A5P0ZIR9</accession>
<feature type="transmembrane region" description="Helical" evidence="1">
    <location>
        <begin position="6"/>
        <end position="26"/>
    </location>
</feature>
<reference evidence="4 5" key="1">
    <citation type="journal article" date="2019" name="Syst. Appl. Microbiol.">
        <title>Polyphasic characterization of two novel Lactobacillus spp. isolated from blown salami packages: Description of Lactobacillus halodurans sp. nov. and Lactobacillus salsicarnum sp. nov.</title>
        <authorList>
            <person name="Schuster J.A."/>
            <person name="Klingl A."/>
            <person name="Vogel R.F."/>
            <person name="Ehrmann M.A."/>
        </authorList>
    </citation>
    <scope>NUCLEOTIDE SEQUENCE [LARGE SCALE GENOMIC DNA]</scope>
    <source>
        <strain evidence="2 5">TMW 1.2098</strain>
        <strain evidence="3 4">TMW 1.2118</strain>
    </source>
</reference>
<protein>
    <submittedName>
        <fullName evidence="3">Uncharacterized protein</fullName>
    </submittedName>
</protein>
<sequence length="90" mass="9905">MGKDMRNMIITLYSIFVAEIIIYFMLQTGIMNKHITSLLLLLFVFVGLYFGNNVDQSALATASRGAKVGLIIAAILIMVILIPIIIALFA</sequence>
<evidence type="ECO:0000313" key="4">
    <source>
        <dbReference type="Proteomes" id="UP000380386"/>
    </source>
</evidence>
<dbReference type="Proteomes" id="UP000436655">
    <property type="component" value="Unassembled WGS sequence"/>
</dbReference>
<reference evidence="2" key="2">
    <citation type="submission" date="2019-05" db="EMBL/GenBank/DDBJ databases">
        <authorList>
            <person name="Schuster J.A."/>
            <person name="Ehrmann M.A."/>
        </authorList>
    </citation>
    <scope>NUCLEOTIDE SEQUENCE</scope>
    <source>
        <strain evidence="2">TMW 1.2098</strain>
    </source>
</reference>
<dbReference type="RefSeq" id="WP_125705007.1">
    <property type="nucleotide sequence ID" value="NZ_JBHTOO010000028.1"/>
</dbReference>
<evidence type="ECO:0000256" key="1">
    <source>
        <dbReference type="SAM" id="Phobius"/>
    </source>
</evidence>
<keyword evidence="1" id="KW-0812">Transmembrane</keyword>
<comment type="caution">
    <text evidence="3">The sequence shown here is derived from an EMBL/GenBank/DDBJ whole genome shotgun (WGS) entry which is preliminary data.</text>
</comment>
<feature type="transmembrane region" description="Helical" evidence="1">
    <location>
        <begin position="33"/>
        <end position="50"/>
    </location>
</feature>
<keyword evidence="1" id="KW-1133">Transmembrane helix</keyword>
<keyword evidence="1" id="KW-0472">Membrane</keyword>
<dbReference type="EMBL" id="VDFN01000003">
    <property type="protein sequence ID" value="MQS44791.1"/>
    <property type="molecule type" value="Genomic_DNA"/>
</dbReference>
<evidence type="ECO:0000313" key="2">
    <source>
        <dbReference type="EMBL" id="MQS44791.1"/>
    </source>
</evidence>
<dbReference type="AlphaFoldDB" id="A0A5P0ZIR9"/>
<evidence type="ECO:0000313" key="3">
    <source>
        <dbReference type="EMBL" id="MQS52905.1"/>
    </source>
</evidence>
<organism evidence="3 4">
    <name type="scientific">Companilactobacillus mishanensis</name>
    <dbReference type="NCBI Taxonomy" id="2486008"/>
    <lineage>
        <taxon>Bacteria</taxon>
        <taxon>Bacillati</taxon>
        <taxon>Bacillota</taxon>
        <taxon>Bacilli</taxon>
        <taxon>Lactobacillales</taxon>
        <taxon>Lactobacillaceae</taxon>
        <taxon>Companilactobacillus</taxon>
    </lineage>
</organism>
<dbReference type="Proteomes" id="UP000380386">
    <property type="component" value="Unassembled WGS sequence"/>
</dbReference>
<keyword evidence="5" id="KW-1185">Reference proteome</keyword>
<evidence type="ECO:0000313" key="5">
    <source>
        <dbReference type="Proteomes" id="UP000436655"/>
    </source>
</evidence>
<dbReference type="EMBL" id="VDFM01000009">
    <property type="protein sequence ID" value="MQS52905.1"/>
    <property type="molecule type" value="Genomic_DNA"/>
</dbReference>